<protein>
    <submittedName>
        <fullName evidence="1">Uncharacterized protein</fullName>
    </submittedName>
</protein>
<sequence>MLTMGFQPEVRPDPVGFEHRSDPGSASAGDLLWYYFLGDVRITAGGTELVSKFGSIPLLHFVSGALAARDTLAGNSVSSYEYQLTETDDQITFRRNDDVLTVECTFAPGVATASFGDFPSDVCSFVQREVQKVLHDFPGLRQHPVVDGVLRRCDLENR</sequence>
<gene>
    <name evidence="1" type="ORF">Voc01_027930</name>
</gene>
<name>A0A8J3ZQF0_9ACTN</name>
<keyword evidence="2" id="KW-1185">Reference proteome</keyword>
<dbReference type="EMBL" id="BOPH01000034">
    <property type="protein sequence ID" value="GIJ67876.1"/>
    <property type="molecule type" value="Genomic_DNA"/>
</dbReference>
<dbReference type="AlphaFoldDB" id="A0A8J3ZQF0"/>
<reference evidence="1" key="1">
    <citation type="submission" date="2021-01" db="EMBL/GenBank/DDBJ databases">
        <title>Whole genome shotgun sequence of Virgisporangium ochraceum NBRC 16418.</title>
        <authorList>
            <person name="Komaki H."/>
            <person name="Tamura T."/>
        </authorList>
    </citation>
    <scope>NUCLEOTIDE SEQUENCE</scope>
    <source>
        <strain evidence="1">NBRC 16418</strain>
    </source>
</reference>
<evidence type="ECO:0000313" key="2">
    <source>
        <dbReference type="Proteomes" id="UP000635606"/>
    </source>
</evidence>
<dbReference type="Proteomes" id="UP000635606">
    <property type="component" value="Unassembled WGS sequence"/>
</dbReference>
<proteinExistence type="predicted"/>
<organism evidence="1 2">
    <name type="scientific">Virgisporangium ochraceum</name>
    <dbReference type="NCBI Taxonomy" id="65505"/>
    <lineage>
        <taxon>Bacteria</taxon>
        <taxon>Bacillati</taxon>
        <taxon>Actinomycetota</taxon>
        <taxon>Actinomycetes</taxon>
        <taxon>Micromonosporales</taxon>
        <taxon>Micromonosporaceae</taxon>
        <taxon>Virgisporangium</taxon>
    </lineage>
</organism>
<evidence type="ECO:0000313" key="1">
    <source>
        <dbReference type="EMBL" id="GIJ67876.1"/>
    </source>
</evidence>
<accession>A0A8J3ZQF0</accession>
<comment type="caution">
    <text evidence="1">The sequence shown here is derived from an EMBL/GenBank/DDBJ whole genome shotgun (WGS) entry which is preliminary data.</text>
</comment>